<dbReference type="EMBL" id="GGEC01009119">
    <property type="protein sequence ID" value="MBW89602.1"/>
    <property type="molecule type" value="Transcribed_RNA"/>
</dbReference>
<protein>
    <submittedName>
        <fullName evidence="1">Uncharacterized protein</fullName>
    </submittedName>
</protein>
<name>A0A2P2J7Y9_RHIMU</name>
<organism evidence="1">
    <name type="scientific">Rhizophora mucronata</name>
    <name type="common">Asiatic mangrove</name>
    <dbReference type="NCBI Taxonomy" id="61149"/>
    <lineage>
        <taxon>Eukaryota</taxon>
        <taxon>Viridiplantae</taxon>
        <taxon>Streptophyta</taxon>
        <taxon>Embryophyta</taxon>
        <taxon>Tracheophyta</taxon>
        <taxon>Spermatophyta</taxon>
        <taxon>Magnoliopsida</taxon>
        <taxon>eudicotyledons</taxon>
        <taxon>Gunneridae</taxon>
        <taxon>Pentapetalae</taxon>
        <taxon>rosids</taxon>
        <taxon>fabids</taxon>
        <taxon>Malpighiales</taxon>
        <taxon>Rhizophoraceae</taxon>
        <taxon>Rhizophora</taxon>
    </lineage>
</organism>
<evidence type="ECO:0000313" key="1">
    <source>
        <dbReference type="EMBL" id="MBW89602.1"/>
    </source>
</evidence>
<reference evidence="1" key="1">
    <citation type="submission" date="2018-02" db="EMBL/GenBank/DDBJ databases">
        <title>Rhizophora mucronata_Transcriptome.</title>
        <authorList>
            <person name="Meera S.P."/>
            <person name="Sreeshan A."/>
            <person name="Augustine A."/>
        </authorList>
    </citation>
    <scope>NUCLEOTIDE SEQUENCE</scope>
    <source>
        <tissue evidence="1">Leaf</tissue>
    </source>
</reference>
<sequence>MYSDIGKDYDCMLRAIANNLLMLNKVKSNTKTK</sequence>
<accession>A0A2P2J7Y9</accession>
<dbReference type="AlphaFoldDB" id="A0A2P2J7Y9"/>
<proteinExistence type="predicted"/>